<reference evidence="1 2" key="1">
    <citation type="submission" date="2023-12" db="EMBL/GenBank/DDBJ databases">
        <title>Pseudomonas sp. T5W1.</title>
        <authorList>
            <person name="Maltman C."/>
        </authorList>
    </citation>
    <scope>NUCLEOTIDE SEQUENCE [LARGE SCALE GENOMIC DNA]</scope>
    <source>
        <strain evidence="1 2">T5W1</strain>
    </source>
</reference>
<dbReference type="Proteomes" id="UP001292571">
    <property type="component" value="Unassembled WGS sequence"/>
</dbReference>
<organism evidence="1 2">
    <name type="scientific">Pseudomonas spirodelae</name>
    <dbReference type="NCBI Taxonomy" id="3101751"/>
    <lineage>
        <taxon>Bacteria</taxon>
        <taxon>Pseudomonadati</taxon>
        <taxon>Pseudomonadota</taxon>
        <taxon>Gammaproteobacteria</taxon>
        <taxon>Pseudomonadales</taxon>
        <taxon>Pseudomonadaceae</taxon>
        <taxon>Pseudomonas</taxon>
    </lineage>
</organism>
<comment type="caution">
    <text evidence="1">The sequence shown here is derived from an EMBL/GenBank/DDBJ whole genome shotgun (WGS) entry which is preliminary data.</text>
</comment>
<evidence type="ECO:0000313" key="2">
    <source>
        <dbReference type="Proteomes" id="UP001292571"/>
    </source>
</evidence>
<protein>
    <submittedName>
        <fullName evidence="1">Uncharacterized protein</fullName>
    </submittedName>
</protein>
<sequence length="78" mass="8782">MSERLIVTVQHLHTVPTWTTRTGYCAKQSRAFFAEQGLDWLAFVREGIDAEVLVATGNALALHLVEYVRSVEEARHGQ</sequence>
<evidence type="ECO:0000313" key="1">
    <source>
        <dbReference type="EMBL" id="MEA1605727.1"/>
    </source>
</evidence>
<dbReference type="EMBL" id="JAYEET010000024">
    <property type="protein sequence ID" value="MEA1605727.1"/>
    <property type="molecule type" value="Genomic_DNA"/>
</dbReference>
<keyword evidence="2" id="KW-1185">Reference proteome</keyword>
<gene>
    <name evidence="1" type="ORF">SOP97_07850</name>
</gene>
<accession>A0ABU5P7T8</accession>
<proteinExistence type="predicted"/>
<dbReference type="RefSeq" id="WP_322948838.1">
    <property type="nucleotide sequence ID" value="NZ_JAYEET010000024.1"/>
</dbReference>
<name>A0ABU5P7T8_9PSED</name>